<dbReference type="Pfam" id="PF08786">
    <property type="entry name" value="DcrB"/>
    <property type="match status" value="1"/>
</dbReference>
<name>G8LFB5_9ENTR</name>
<dbReference type="SUPFAM" id="SSF55724">
    <property type="entry name" value="Mog1p/PsbP-like"/>
    <property type="match status" value="1"/>
</dbReference>
<reference evidence="1 2" key="1">
    <citation type="journal article" date="2011" name="Stand. Genomic Sci.">
        <title>Complete genome of the onion pathogen Enterobacter cloacae EcWSU1.</title>
        <authorList>
            <person name="Humann J.L."/>
            <person name="Wildung M."/>
            <person name="Cheng C.H."/>
            <person name="Lee T."/>
            <person name="Stewart J.E."/>
            <person name="Drew J.C."/>
            <person name="Triplett E.W."/>
            <person name="Main D."/>
            <person name="Schroeder B.K."/>
        </authorList>
    </citation>
    <scope>NUCLEOTIDE SEQUENCE [LARGE SCALE GENOMIC DNA]</scope>
    <source>
        <strain evidence="1 2">EcWSU1</strain>
    </source>
</reference>
<evidence type="ECO:0000313" key="2">
    <source>
        <dbReference type="Proteomes" id="UP000007838"/>
    </source>
</evidence>
<dbReference type="InterPro" id="IPR014894">
    <property type="entry name" value="DcrB/EagT6"/>
</dbReference>
<dbReference type="AlphaFoldDB" id="G8LFB5"/>
<dbReference type="KEGG" id="eec:EcWSU1_02667"/>
<evidence type="ECO:0000313" key="1">
    <source>
        <dbReference type="EMBL" id="AEW74099.1"/>
    </source>
</evidence>
<dbReference type="EMBL" id="CP002886">
    <property type="protein sequence ID" value="AEW74099.1"/>
    <property type="molecule type" value="Genomic_DNA"/>
</dbReference>
<dbReference type="HOGENOM" id="CLU_126902_0_0_6"/>
<dbReference type="Gene3D" id="3.40.1000.10">
    <property type="entry name" value="Mog1/PsbP, alpha/beta/alpha sandwich"/>
    <property type="match status" value="1"/>
</dbReference>
<sequence>MNSHVSGLNNAFASQKASVDWPLLFLTLLIIPSSHMKYTLQEGSFSLFPAAWQDNSMNIIRDDESGLSVVVSRGVIPDGSDYEKEFHRQWELLRPQMGEIAQSAFQSVKVGPDGKINALEVETTFDSNGQRIWQKQLAVQTPGKPVLMIFTLSALRAFTAEDEVRWSALKQSLTLNDNRNV</sequence>
<gene>
    <name evidence="1" type="ORF">EcWSU1_02667</name>
</gene>
<accession>G8LFB5</accession>
<dbReference type="InterPro" id="IPR016123">
    <property type="entry name" value="Mog1/PsbP_a/b/a-sand"/>
</dbReference>
<protein>
    <recommendedName>
        <fullName evidence="3">DUF1795 domain-containing protein</fullName>
    </recommendedName>
</protein>
<evidence type="ECO:0008006" key="3">
    <source>
        <dbReference type="Google" id="ProtNLM"/>
    </source>
</evidence>
<dbReference type="Proteomes" id="UP000007838">
    <property type="component" value="Chromosome"/>
</dbReference>
<dbReference type="eggNOG" id="COG5435">
    <property type="taxonomic scope" value="Bacteria"/>
</dbReference>
<organism evidence="1 2">
    <name type="scientific">Enterobacter ludwigii</name>
    <dbReference type="NCBI Taxonomy" id="299767"/>
    <lineage>
        <taxon>Bacteria</taxon>
        <taxon>Pseudomonadati</taxon>
        <taxon>Pseudomonadota</taxon>
        <taxon>Gammaproteobacteria</taxon>
        <taxon>Enterobacterales</taxon>
        <taxon>Enterobacteriaceae</taxon>
        <taxon>Enterobacter</taxon>
        <taxon>Enterobacter cloacae complex</taxon>
    </lineage>
</organism>
<proteinExistence type="predicted"/>